<dbReference type="PANTHER" id="PTHR30042">
    <property type="entry name" value="POTASSIUM-TRANSPORTING ATPASE C CHAIN"/>
    <property type="match status" value="1"/>
</dbReference>
<organism evidence="12 13">
    <name type="scientific">Paenibacillus agaridevorans</name>
    <dbReference type="NCBI Taxonomy" id="171404"/>
    <lineage>
        <taxon>Bacteria</taxon>
        <taxon>Bacillati</taxon>
        <taxon>Bacillota</taxon>
        <taxon>Bacilli</taxon>
        <taxon>Bacillales</taxon>
        <taxon>Paenibacillaceae</taxon>
        <taxon>Paenibacillus</taxon>
    </lineage>
</organism>
<evidence type="ECO:0000256" key="7">
    <source>
        <dbReference type="ARBA" id="ARBA00022958"/>
    </source>
</evidence>
<dbReference type="PIRSF" id="PIRSF001296">
    <property type="entry name" value="K_ATPase_KdpC"/>
    <property type="match status" value="1"/>
</dbReference>
<evidence type="ECO:0000256" key="11">
    <source>
        <dbReference type="HAMAP-Rule" id="MF_00276"/>
    </source>
</evidence>
<evidence type="ECO:0000256" key="3">
    <source>
        <dbReference type="ARBA" id="ARBA00022538"/>
    </source>
</evidence>
<comment type="similarity">
    <text evidence="11">Belongs to the KdpC family.</text>
</comment>
<dbReference type="HAMAP" id="MF_00276">
    <property type="entry name" value="KdpC"/>
    <property type="match status" value="1"/>
</dbReference>
<dbReference type="NCBIfam" id="TIGR00681">
    <property type="entry name" value="kdpC"/>
    <property type="match status" value="1"/>
</dbReference>
<evidence type="ECO:0000256" key="2">
    <source>
        <dbReference type="ARBA" id="ARBA00022475"/>
    </source>
</evidence>
<sequence>MSNHTDQLRSGRTSLLIAIRAGVTFIVLCGLLYPLLCTGLAGLLMPNQAGGSLLKNGNGDVVGSELIGQKFTDPAYFHGRVSSIGYKADASGSNNYAPSNPDLLARTRASIDEWKQNNPEVPIEQLPIALISNSGSGLDPHITPESAYVQVPRISSLTNLTEEQLHSLVKAHTEDRDLGLFGEPRVNVLKLNMALQEMISRS</sequence>
<keyword evidence="8 11" id="KW-1133">Transmembrane helix</keyword>
<evidence type="ECO:0000256" key="4">
    <source>
        <dbReference type="ARBA" id="ARBA00022692"/>
    </source>
</evidence>
<dbReference type="GO" id="GO:0005886">
    <property type="term" value="C:plasma membrane"/>
    <property type="evidence" value="ECO:0007669"/>
    <property type="project" value="UniProtKB-SubCell"/>
</dbReference>
<keyword evidence="10 11" id="KW-0472">Membrane</keyword>
<evidence type="ECO:0000313" key="12">
    <source>
        <dbReference type="EMBL" id="GBG07558.1"/>
    </source>
</evidence>
<keyword evidence="3 11" id="KW-0633">Potassium transport</keyword>
<dbReference type="AlphaFoldDB" id="A0A2R5ER86"/>
<keyword evidence="7 11" id="KW-0630">Potassium</keyword>
<accession>A0A2R5ER86</accession>
<protein>
    <recommendedName>
        <fullName evidence="11">Potassium-transporting ATPase KdpC subunit</fullName>
    </recommendedName>
    <alternativeName>
        <fullName evidence="11">ATP phosphohydrolase [potassium-transporting] C chain</fullName>
    </alternativeName>
    <alternativeName>
        <fullName evidence="11">Potassium-binding and translocating subunit C</fullName>
    </alternativeName>
    <alternativeName>
        <fullName evidence="11">Potassium-translocating ATPase C chain</fullName>
    </alternativeName>
</protein>
<keyword evidence="13" id="KW-1185">Reference proteome</keyword>
<dbReference type="GO" id="GO:0005524">
    <property type="term" value="F:ATP binding"/>
    <property type="evidence" value="ECO:0007669"/>
    <property type="project" value="UniProtKB-UniRule"/>
</dbReference>
<feature type="transmembrane region" description="Helical" evidence="11">
    <location>
        <begin position="21"/>
        <end position="45"/>
    </location>
</feature>
<gene>
    <name evidence="11" type="primary">kdpC</name>
    <name evidence="12" type="ORF">PAT3040_02111</name>
</gene>
<comment type="function">
    <text evidence="11">Part of the high-affinity ATP-driven potassium transport (or Kdp) system, which catalyzes the hydrolysis of ATP coupled with the electrogenic transport of potassium into the cytoplasm. This subunit acts as a catalytic chaperone that increases the ATP-binding affinity of the ATP-hydrolyzing subunit KdpB by the formation of a transient KdpB/KdpC/ATP ternary complex.</text>
</comment>
<keyword evidence="5 11" id="KW-0547">Nucleotide-binding</keyword>
<dbReference type="EMBL" id="BDQX01000098">
    <property type="protein sequence ID" value="GBG07558.1"/>
    <property type="molecule type" value="Genomic_DNA"/>
</dbReference>
<name>A0A2R5ER86_9BACL</name>
<dbReference type="PANTHER" id="PTHR30042:SF2">
    <property type="entry name" value="POTASSIUM-TRANSPORTING ATPASE KDPC SUBUNIT"/>
    <property type="match status" value="1"/>
</dbReference>
<dbReference type="GO" id="GO:0008556">
    <property type="term" value="F:P-type potassium transmembrane transporter activity"/>
    <property type="evidence" value="ECO:0007669"/>
    <property type="project" value="InterPro"/>
</dbReference>
<evidence type="ECO:0000256" key="10">
    <source>
        <dbReference type="ARBA" id="ARBA00023136"/>
    </source>
</evidence>
<proteinExistence type="inferred from homology"/>
<dbReference type="NCBIfam" id="NF001454">
    <property type="entry name" value="PRK00315.1"/>
    <property type="match status" value="1"/>
</dbReference>
<evidence type="ECO:0000256" key="5">
    <source>
        <dbReference type="ARBA" id="ARBA00022741"/>
    </source>
</evidence>
<evidence type="ECO:0000256" key="9">
    <source>
        <dbReference type="ARBA" id="ARBA00023065"/>
    </source>
</evidence>
<keyword evidence="4 11" id="KW-0812">Transmembrane</keyword>
<evidence type="ECO:0000256" key="1">
    <source>
        <dbReference type="ARBA" id="ARBA00022448"/>
    </source>
</evidence>
<keyword evidence="9 11" id="KW-0406">Ion transport</keyword>
<evidence type="ECO:0000256" key="6">
    <source>
        <dbReference type="ARBA" id="ARBA00022840"/>
    </source>
</evidence>
<keyword evidence="1 11" id="KW-0813">Transport</keyword>
<comment type="subcellular location">
    <subcellularLocation>
        <location evidence="11">Cell membrane</location>
        <topology evidence="11">Single-pass membrane protein</topology>
    </subcellularLocation>
</comment>
<reference evidence="12 13" key="1">
    <citation type="submission" date="2017-08" db="EMBL/GenBank/DDBJ databases">
        <title>Substantial Increase in Enzyme Production by Combined Drug-Resistance Mutations in Paenibacillus agaridevorans.</title>
        <authorList>
            <person name="Tanaka Y."/>
            <person name="Funane K."/>
            <person name="Hosaka T."/>
            <person name="Shiwa Y."/>
            <person name="Fujita N."/>
            <person name="Miyazaki T."/>
            <person name="Yoshikawa H."/>
            <person name="Murakami K."/>
            <person name="Kasahara K."/>
            <person name="Inaoka T."/>
            <person name="Hiraga Y."/>
            <person name="Ochi K."/>
        </authorList>
    </citation>
    <scope>NUCLEOTIDE SEQUENCE [LARGE SCALE GENOMIC DNA]</scope>
    <source>
        <strain evidence="12 13">T-3040</strain>
    </source>
</reference>
<keyword evidence="6 11" id="KW-0067">ATP-binding</keyword>
<dbReference type="Proteomes" id="UP000245202">
    <property type="component" value="Unassembled WGS sequence"/>
</dbReference>
<evidence type="ECO:0000313" key="13">
    <source>
        <dbReference type="Proteomes" id="UP000245202"/>
    </source>
</evidence>
<comment type="caution">
    <text evidence="12">The sequence shown here is derived from an EMBL/GenBank/DDBJ whole genome shotgun (WGS) entry which is preliminary data.</text>
</comment>
<dbReference type="InterPro" id="IPR003820">
    <property type="entry name" value="KdpC"/>
</dbReference>
<evidence type="ECO:0000256" key="8">
    <source>
        <dbReference type="ARBA" id="ARBA00022989"/>
    </source>
</evidence>
<dbReference type="Pfam" id="PF02669">
    <property type="entry name" value="KdpC"/>
    <property type="match status" value="1"/>
</dbReference>
<keyword evidence="2 11" id="KW-1003">Cell membrane</keyword>
<dbReference type="RefSeq" id="WP_108992592.1">
    <property type="nucleotide sequence ID" value="NZ_BDQX01000098.1"/>
</dbReference>
<comment type="subunit">
    <text evidence="11">The system is composed of three essential subunits: KdpA, KdpB and KdpC.</text>
</comment>